<dbReference type="InterPro" id="IPR003008">
    <property type="entry name" value="Tubulin_FtsZ_GTPase"/>
</dbReference>
<dbReference type="Pfam" id="PF00091">
    <property type="entry name" value="Tubulin"/>
    <property type="match status" value="1"/>
</dbReference>
<dbReference type="InterPro" id="IPR029058">
    <property type="entry name" value="AB_hydrolase_fold"/>
</dbReference>
<dbReference type="FunFam" id="3.30.1330.20:FF:000001">
    <property type="entry name" value="Tubulin alpha chain"/>
    <property type="match status" value="1"/>
</dbReference>
<comment type="similarity">
    <text evidence="3">Belongs to the tubulin family.</text>
</comment>
<feature type="active site" evidence="15">
    <location>
        <position position="249"/>
    </location>
</feature>
<dbReference type="GO" id="GO:0007017">
    <property type="term" value="P:microtubule-based process"/>
    <property type="evidence" value="ECO:0007669"/>
    <property type="project" value="InterPro"/>
</dbReference>
<keyword evidence="6" id="KW-0493">Microtubule</keyword>
<dbReference type="InterPro" id="IPR013094">
    <property type="entry name" value="AB_hydrolase_3"/>
</dbReference>
<dbReference type="InterPro" id="IPR017975">
    <property type="entry name" value="Tubulin_CS"/>
</dbReference>
<evidence type="ECO:0000256" key="1">
    <source>
        <dbReference type="ARBA" id="ARBA00001946"/>
    </source>
</evidence>
<evidence type="ECO:0000313" key="20">
    <source>
        <dbReference type="Proteomes" id="UP000054988"/>
    </source>
</evidence>
<comment type="catalytic activity">
    <reaction evidence="13">
        <text>GTP + H2O = GDP + phosphate + H(+)</text>
        <dbReference type="Rhea" id="RHEA:19669"/>
        <dbReference type="ChEBI" id="CHEBI:15377"/>
        <dbReference type="ChEBI" id="CHEBI:15378"/>
        <dbReference type="ChEBI" id="CHEBI:37565"/>
        <dbReference type="ChEBI" id="CHEBI:43474"/>
        <dbReference type="ChEBI" id="CHEBI:58189"/>
    </reaction>
    <physiologicalReaction direction="left-to-right" evidence="13">
        <dbReference type="Rhea" id="RHEA:19670"/>
    </physiologicalReaction>
</comment>
<dbReference type="FunFam" id="1.10.287.600:FF:000005">
    <property type="entry name" value="Tubulin alpha chain"/>
    <property type="match status" value="1"/>
</dbReference>
<dbReference type="EMBL" id="LATX01002433">
    <property type="protein sequence ID" value="KTB29410.1"/>
    <property type="molecule type" value="Genomic_DNA"/>
</dbReference>
<dbReference type="Proteomes" id="UP000054988">
    <property type="component" value="Unassembled WGS sequence"/>
</dbReference>
<evidence type="ECO:0000256" key="14">
    <source>
        <dbReference type="ARBA" id="ARBA00071544"/>
    </source>
</evidence>
<dbReference type="SUPFAM" id="SSF53474">
    <property type="entry name" value="alpha/beta-Hydrolases"/>
    <property type="match status" value="1"/>
</dbReference>
<comment type="similarity">
    <text evidence="4">Belongs to the 'GDXG' lipolytic enzyme family.</text>
</comment>
<reference evidence="19 20" key="1">
    <citation type="submission" date="2015-12" db="EMBL/GenBank/DDBJ databases">
        <title>Draft genome sequence of Moniliophthora roreri, the causal agent of frosty pod rot of cacao.</title>
        <authorList>
            <person name="Aime M.C."/>
            <person name="Diaz-Valderrama J.R."/>
            <person name="Kijpornyongpan T."/>
            <person name="Phillips-Mora W."/>
        </authorList>
    </citation>
    <scope>NUCLEOTIDE SEQUENCE [LARGE SCALE GENOMIC DNA]</scope>
    <source>
        <strain evidence="19 20">MCA 2952</strain>
    </source>
</reference>
<dbReference type="PRINTS" id="PR01162">
    <property type="entry name" value="ALPHATUBULIN"/>
</dbReference>
<dbReference type="GO" id="GO:0016787">
    <property type="term" value="F:hydrolase activity"/>
    <property type="evidence" value="ECO:0007669"/>
    <property type="project" value="UniProtKB-KW"/>
</dbReference>
<feature type="region of interest" description="Disordered" evidence="16">
    <location>
        <begin position="742"/>
        <end position="761"/>
    </location>
</feature>
<dbReference type="InterPro" id="IPR018316">
    <property type="entry name" value="Tubulin/FtsZ_2-layer-sand-dom"/>
</dbReference>
<dbReference type="SUPFAM" id="SSF52490">
    <property type="entry name" value="Tubulin nucleotide-binding domain-like"/>
    <property type="match status" value="1"/>
</dbReference>
<dbReference type="eggNOG" id="KOG1515">
    <property type="taxonomic scope" value="Eukaryota"/>
</dbReference>
<dbReference type="Gene3D" id="3.30.1330.20">
    <property type="entry name" value="Tubulin/FtsZ, C-terminal domain"/>
    <property type="match status" value="1"/>
</dbReference>
<dbReference type="InterPro" id="IPR002452">
    <property type="entry name" value="Alpha_tubulin"/>
</dbReference>
<dbReference type="PROSITE" id="PS01174">
    <property type="entry name" value="LIPASE_GDXG_SER"/>
    <property type="match status" value="1"/>
</dbReference>
<keyword evidence="11" id="KW-0342">GTP-binding</keyword>
<dbReference type="InterPro" id="IPR000217">
    <property type="entry name" value="Tubulin"/>
</dbReference>
<keyword evidence="5" id="KW-0963">Cytoplasm</keyword>
<evidence type="ECO:0000256" key="12">
    <source>
        <dbReference type="ARBA" id="ARBA00023212"/>
    </source>
</evidence>
<dbReference type="Gene3D" id="3.40.50.1440">
    <property type="entry name" value="Tubulin/FtsZ, GTPase domain"/>
    <property type="match status" value="1"/>
</dbReference>
<feature type="domain" description="Tubulin/FtsZ GTPase" evidence="17">
    <location>
        <begin position="915"/>
        <end position="1112"/>
    </location>
</feature>
<name>A0A0W0EZP2_MONRR</name>
<dbReference type="CDD" id="cd02186">
    <property type="entry name" value="alpha_tubulin"/>
    <property type="match status" value="1"/>
</dbReference>
<dbReference type="GO" id="GO:0005874">
    <property type="term" value="C:microtubule"/>
    <property type="evidence" value="ECO:0007669"/>
    <property type="project" value="UniProtKB-KW"/>
</dbReference>
<organism evidence="19 20">
    <name type="scientific">Moniliophthora roreri</name>
    <name type="common">Frosty pod rot fungus</name>
    <name type="synonym">Monilia roreri</name>
    <dbReference type="NCBI Taxonomy" id="221103"/>
    <lineage>
        <taxon>Eukaryota</taxon>
        <taxon>Fungi</taxon>
        <taxon>Dikarya</taxon>
        <taxon>Basidiomycota</taxon>
        <taxon>Agaricomycotina</taxon>
        <taxon>Agaricomycetes</taxon>
        <taxon>Agaricomycetidae</taxon>
        <taxon>Agaricales</taxon>
        <taxon>Marasmiineae</taxon>
        <taxon>Marasmiaceae</taxon>
        <taxon>Moniliophthora</taxon>
    </lineage>
</organism>
<evidence type="ECO:0000313" key="19">
    <source>
        <dbReference type="EMBL" id="KTB29410.1"/>
    </source>
</evidence>
<dbReference type="Gene3D" id="1.10.287.600">
    <property type="entry name" value="Helix hairpin bin"/>
    <property type="match status" value="1"/>
</dbReference>
<evidence type="ECO:0000256" key="16">
    <source>
        <dbReference type="SAM" id="MobiDB-lite"/>
    </source>
</evidence>
<evidence type="ECO:0000256" key="15">
    <source>
        <dbReference type="PROSITE-ProRule" id="PRU10038"/>
    </source>
</evidence>
<comment type="cofactor">
    <cofactor evidence="1">
        <name>Mg(2+)</name>
        <dbReference type="ChEBI" id="CHEBI:18420"/>
    </cofactor>
</comment>
<dbReference type="InterPro" id="IPR008280">
    <property type="entry name" value="Tub_FtsZ_C"/>
</dbReference>
<dbReference type="FunFam" id="3.40.50.1440:FF:000007">
    <property type="entry name" value="Tubulin alpha chain"/>
    <property type="match status" value="1"/>
</dbReference>
<dbReference type="Gene3D" id="3.40.50.1820">
    <property type="entry name" value="alpha/beta hydrolase"/>
    <property type="match status" value="2"/>
</dbReference>
<keyword evidence="10" id="KW-0460">Magnesium</keyword>
<dbReference type="PROSITE" id="PS01173">
    <property type="entry name" value="LIPASE_GDXG_HIS"/>
    <property type="match status" value="1"/>
</dbReference>
<evidence type="ECO:0000256" key="5">
    <source>
        <dbReference type="ARBA" id="ARBA00022490"/>
    </source>
</evidence>
<keyword evidence="7" id="KW-0479">Metal-binding</keyword>
<dbReference type="InterPro" id="IPR023123">
    <property type="entry name" value="Tubulin_C"/>
</dbReference>
<gene>
    <name evidence="19" type="ORF">WG66_18010</name>
</gene>
<comment type="caution">
    <text evidence="19">The sequence shown here is derived from an EMBL/GenBank/DDBJ whole genome shotgun (WGS) entry which is preliminary data.</text>
</comment>
<dbReference type="PROSITE" id="PS00227">
    <property type="entry name" value="TUBULIN"/>
    <property type="match status" value="1"/>
</dbReference>
<feature type="compositionally biased region" description="Basic and acidic residues" evidence="16">
    <location>
        <begin position="399"/>
        <end position="417"/>
    </location>
</feature>
<dbReference type="PRINTS" id="PR01161">
    <property type="entry name" value="TUBULIN"/>
</dbReference>
<dbReference type="PANTHER" id="PTHR11588">
    <property type="entry name" value="TUBULIN"/>
    <property type="match status" value="1"/>
</dbReference>
<evidence type="ECO:0000256" key="8">
    <source>
        <dbReference type="ARBA" id="ARBA00022741"/>
    </source>
</evidence>
<evidence type="ECO:0000256" key="6">
    <source>
        <dbReference type="ARBA" id="ARBA00022701"/>
    </source>
</evidence>
<dbReference type="SUPFAM" id="SSF55307">
    <property type="entry name" value="Tubulin C-terminal domain-like"/>
    <property type="match status" value="1"/>
</dbReference>
<dbReference type="GO" id="GO:0005525">
    <property type="term" value="F:GTP binding"/>
    <property type="evidence" value="ECO:0007669"/>
    <property type="project" value="UniProtKB-KW"/>
</dbReference>
<evidence type="ECO:0000259" key="18">
    <source>
        <dbReference type="SMART" id="SM00865"/>
    </source>
</evidence>
<keyword evidence="9" id="KW-0378">Hydrolase</keyword>
<protein>
    <recommendedName>
        <fullName evidence="14">Tubulin alpha chain</fullName>
    </recommendedName>
</protein>
<feature type="compositionally biased region" description="Basic residues" evidence="16">
    <location>
        <begin position="587"/>
        <end position="596"/>
    </location>
</feature>
<dbReference type="GO" id="GO:0005200">
    <property type="term" value="F:structural constituent of cytoskeleton"/>
    <property type="evidence" value="ECO:0007669"/>
    <property type="project" value="InterPro"/>
</dbReference>
<evidence type="ECO:0000256" key="3">
    <source>
        <dbReference type="ARBA" id="ARBA00009636"/>
    </source>
</evidence>
<feature type="compositionally biased region" description="Low complexity" evidence="16">
    <location>
        <begin position="748"/>
        <end position="759"/>
    </location>
</feature>
<evidence type="ECO:0000256" key="9">
    <source>
        <dbReference type="ARBA" id="ARBA00022801"/>
    </source>
</evidence>
<dbReference type="Pfam" id="PF03953">
    <property type="entry name" value="Tubulin_C"/>
    <property type="match status" value="1"/>
</dbReference>
<feature type="region of interest" description="Disordered" evidence="16">
    <location>
        <begin position="559"/>
        <end position="608"/>
    </location>
</feature>
<evidence type="ECO:0000256" key="4">
    <source>
        <dbReference type="ARBA" id="ARBA00010515"/>
    </source>
</evidence>
<feature type="region of interest" description="Disordered" evidence="16">
    <location>
        <begin position="308"/>
        <end position="418"/>
    </location>
</feature>
<dbReference type="SMART" id="SM00865">
    <property type="entry name" value="Tubulin_C"/>
    <property type="match status" value="1"/>
</dbReference>
<evidence type="ECO:0000256" key="11">
    <source>
        <dbReference type="ARBA" id="ARBA00023134"/>
    </source>
</evidence>
<accession>A0A0W0EZP2</accession>
<dbReference type="InterPro" id="IPR036525">
    <property type="entry name" value="Tubulin/FtsZ_GTPase_sf"/>
</dbReference>
<sequence>MPVTTVSAAVHIMPVVVRKFFSHGKRKAIKYKNSEEEEATDDIFFDEAFHIVKAFIDLGINNTVESLQAFTNTHVPAPYWAAVSLVQIPLKTCNEAANVLIDWFGPEELKRVVGGERWWQVRGLNGIDAEWITEKEYLSPERPKVDLGRKLTENEDKILRMEGLPNVMLYVHGGGYFWGSINTHRYQIIRYARKCKGRAFAVNYRKAPQYPWPCPLQDVIAAYLYLIRPPEGALHKPIPPSTIVFAGDSAGGGLCLSVLTVLRDLGLPMPAGAVLISPWVDLTHSFPSVTRNAKTDIIPEHGFLAKPSTLWPIHPIPPEGGRIGPTKSGPPPKPGHSDTLKPSKSRVEDSQERLEGEDNESRGKVEAQAAMLEGSSPGSSQREASDGTEVVSGNGDSFSDSKDKNTDGDIGRWEPKLPKVLMEDPEAVPLELRSQIQLYATNEQLTHPLVSPILQSSLGGLPPMYIIAGDGEVLRDEIIYIAHRAAHPQDYPTRRSVLKDARRQQENAEKFMTPTKVHLQVFDGMCHVLPVFMFTPSAKYAFRAIAEFVKHVTGHSQEHLERNPFPELHRPPSDISSDFVDHEEQRRRGKLLKKHKPTDGQAEGESISSAESLPDVRLFKDEVEAVAKRTEANQFVPPSQQPDGGTKDVPDVIMLRERVDIKGRTRPMEPREEIPTLRLKPGEVGLIKEAPAIRWNQGQEIWDRRFQKRAIKVIKQREKIAKKAQRMVDNAREQGFSLRRETTNPLQETRNTNTETSTSDNIVDGTIQEDRRWGPLDLDDEQPPPSAICHRRDTPEALALLKKSIYHSAPVTHRVVPKLKPADAVRAAFDPHDDPMRPPKQSVSEQQVKTHIIPMHGLKIWDALVGYFMKESAKKATDAIKATGERAGELYTVEHGLSPDGRLAEGSPSHNDDGFSTFFSETSSGKHVPRSLYVDLEPNVVDEVRSGPYRSLFHPETLVTGKEDAASNYARGHYTIGKEMIDTVMDKVRRLADNCSGLQGFFVFHSFGGGTGSGFGALILERLSTDYGKKSKLEFSVYPAPTLANSVVEPYNSVLTTHTTLEHSDCSFMVDNEAIYDICKKNLNIQSPGLTNLNRLIAQVVSSITASLRFDGSLNVDLNEFQTNLVPFPRIHFPLATFAPIISAEKAHHEQNSVADMTFSCFEPGHQMVKCDPREGKYMACALLYRGDVVPKDVNAAVAIIKTKRTIQFVDWCPTGFKLGICNEPPAHVPGGDLAKVTRSMCMLSNTTAISSAWSRLDHKFDLLYSKRAFVHWYVGEGMEEGEFSEAREDLAALEKDYEEVGIDSADIEEAGEY</sequence>
<evidence type="ECO:0000256" key="2">
    <source>
        <dbReference type="ARBA" id="ARBA00004245"/>
    </source>
</evidence>
<evidence type="ECO:0000256" key="13">
    <source>
        <dbReference type="ARBA" id="ARBA00049117"/>
    </source>
</evidence>
<dbReference type="InterPro" id="IPR002168">
    <property type="entry name" value="Lipase_GDXG_HIS_AS"/>
</dbReference>
<dbReference type="SMART" id="SM00864">
    <property type="entry name" value="Tubulin"/>
    <property type="match status" value="1"/>
</dbReference>
<dbReference type="InterPro" id="IPR037103">
    <property type="entry name" value="Tubulin/FtsZ-like_C"/>
</dbReference>
<dbReference type="InterPro" id="IPR033140">
    <property type="entry name" value="Lipase_GDXG_put_SER_AS"/>
</dbReference>
<comment type="subcellular location">
    <subcellularLocation>
        <location evidence="2">Cytoplasm</location>
        <location evidence="2">Cytoskeleton</location>
    </subcellularLocation>
</comment>
<evidence type="ECO:0000256" key="10">
    <source>
        <dbReference type="ARBA" id="ARBA00022842"/>
    </source>
</evidence>
<evidence type="ECO:0000259" key="17">
    <source>
        <dbReference type="SMART" id="SM00864"/>
    </source>
</evidence>
<dbReference type="Pfam" id="PF07859">
    <property type="entry name" value="Abhydrolase_3"/>
    <property type="match status" value="2"/>
</dbReference>
<proteinExistence type="inferred from homology"/>
<feature type="compositionally biased region" description="Basic and acidic residues" evidence="16">
    <location>
        <begin position="335"/>
        <end position="365"/>
    </location>
</feature>
<evidence type="ECO:0000256" key="7">
    <source>
        <dbReference type="ARBA" id="ARBA00022723"/>
    </source>
</evidence>
<keyword evidence="8" id="KW-0547">Nucleotide-binding</keyword>
<feature type="compositionally biased region" description="Basic and acidic residues" evidence="16">
    <location>
        <begin position="559"/>
        <end position="572"/>
    </location>
</feature>
<keyword evidence="12" id="KW-0206">Cytoskeleton</keyword>
<dbReference type="GO" id="GO:0046872">
    <property type="term" value="F:metal ion binding"/>
    <property type="evidence" value="ECO:0007669"/>
    <property type="project" value="UniProtKB-KW"/>
</dbReference>
<feature type="domain" description="Tubulin/FtsZ 2-layer sandwich" evidence="18">
    <location>
        <begin position="1114"/>
        <end position="1259"/>
    </location>
</feature>